<sequence length="116" mass="12925">VVNRDIYPPKTAFMIGMELPDTAGIIKDLDCMINEDSGIMHVTAAMDTPQVAIFGPTSDIKNRPWNNKAAVIKQGLPCQPCQYTPKQTTCTRNVCMDISPELIVEEVKMLIEKFPK</sequence>
<proteinExistence type="predicted"/>
<comment type="caution">
    <text evidence="3">The sequence shown here is derived from an EMBL/GenBank/DDBJ whole genome shotgun (WGS) entry which is preliminary data.</text>
</comment>
<name>A0A0F9AY72_9ZZZZ</name>
<dbReference type="InterPro" id="IPR051199">
    <property type="entry name" value="LPS_LOS_Heptosyltrfase"/>
</dbReference>
<dbReference type="Pfam" id="PF01075">
    <property type="entry name" value="Glyco_transf_9"/>
    <property type="match status" value="1"/>
</dbReference>
<dbReference type="Gene3D" id="3.40.50.2000">
    <property type="entry name" value="Glycogen Phosphorylase B"/>
    <property type="match status" value="1"/>
</dbReference>
<evidence type="ECO:0000313" key="3">
    <source>
        <dbReference type="EMBL" id="KKK77296.1"/>
    </source>
</evidence>
<reference evidence="3" key="1">
    <citation type="journal article" date="2015" name="Nature">
        <title>Complex archaea that bridge the gap between prokaryotes and eukaryotes.</title>
        <authorList>
            <person name="Spang A."/>
            <person name="Saw J.H."/>
            <person name="Jorgensen S.L."/>
            <person name="Zaremba-Niedzwiedzka K."/>
            <person name="Martijn J."/>
            <person name="Lind A.E."/>
            <person name="van Eijk R."/>
            <person name="Schleper C."/>
            <person name="Guy L."/>
            <person name="Ettema T.J."/>
        </authorList>
    </citation>
    <scope>NUCLEOTIDE SEQUENCE</scope>
</reference>
<dbReference type="GO" id="GO:0008713">
    <property type="term" value="F:ADP-heptose-lipopolysaccharide heptosyltransferase activity"/>
    <property type="evidence" value="ECO:0007669"/>
    <property type="project" value="TreeGrafter"/>
</dbReference>
<protein>
    <submittedName>
        <fullName evidence="3">Uncharacterized protein</fullName>
    </submittedName>
</protein>
<evidence type="ECO:0000256" key="2">
    <source>
        <dbReference type="ARBA" id="ARBA00022679"/>
    </source>
</evidence>
<keyword evidence="1" id="KW-0328">Glycosyltransferase</keyword>
<dbReference type="PANTHER" id="PTHR30160">
    <property type="entry name" value="TETRAACYLDISACCHARIDE 4'-KINASE-RELATED"/>
    <property type="match status" value="1"/>
</dbReference>
<gene>
    <name evidence="3" type="ORF">LCGC14_2855010</name>
</gene>
<keyword evidence="2" id="KW-0808">Transferase</keyword>
<dbReference type="InterPro" id="IPR002201">
    <property type="entry name" value="Glyco_trans_9"/>
</dbReference>
<feature type="non-terminal residue" evidence="3">
    <location>
        <position position="1"/>
    </location>
</feature>
<organism evidence="3">
    <name type="scientific">marine sediment metagenome</name>
    <dbReference type="NCBI Taxonomy" id="412755"/>
    <lineage>
        <taxon>unclassified sequences</taxon>
        <taxon>metagenomes</taxon>
        <taxon>ecological metagenomes</taxon>
    </lineage>
</organism>
<dbReference type="EMBL" id="LAZR01055019">
    <property type="protein sequence ID" value="KKK77296.1"/>
    <property type="molecule type" value="Genomic_DNA"/>
</dbReference>
<evidence type="ECO:0000256" key="1">
    <source>
        <dbReference type="ARBA" id="ARBA00022676"/>
    </source>
</evidence>
<dbReference type="AlphaFoldDB" id="A0A0F9AY72"/>
<dbReference type="SUPFAM" id="SSF53756">
    <property type="entry name" value="UDP-Glycosyltransferase/glycogen phosphorylase"/>
    <property type="match status" value="1"/>
</dbReference>
<dbReference type="GO" id="GO:0005829">
    <property type="term" value="C:cytosol"/>
    <property type="evidence" value="ECO:0007669"/>
    <property type="project" value="TreeGrafter"/>
</dbReference>
<dbReference type="GO" id="GO:0009244">
    <property type="term" value="P:lipopolysaccharide core region biosynthetic process"/>
    <property type="evidence" value="ECO:0007669"/>
    <property type="project" value="TreeGrafter"/>
</dbReference>
<accession>A0A0F9AY72</accession>